<name>A0AAU9PIT0_9ASTR</name>
<gene>
    <name evidence="14" type="ORF">LVIROSA_LOCUS35543</name>
</gene>
<keyword evidence="10" id="KW-0325">Glycoprotein</keyword>
<keyword evidence="4" id="KW-0433">Leucine-rich repeat</keyword>
<feature type="region of interest" description="Disordered" evidence="11">
    <location>
        <begin position="119"/>
        <end position="143"/>
    </location>
</feature>
<dbReference type="Pfam" id="PF25597">
    <property type="entry name" value="SH3_retrovirus"/>
    <property type="match status" value="1"/>
</dbReference>
<protein>
    <recommendedName>
        <fullName evidence="13">Retroviral polymerase SH3-like domain-containing protein</fullName>
    </recommendedName>
</protein>
<feature type="transmembrane region" description="Helical" evidence="12">
    <location>
        <begin position="232"/>
        <end position="254"/>
    </location>
</feature>
<comment type="similarity">
    <text evidence="2">Belongs to the RLP family.</text>
</comment>
<dbReference type="GO" id="GO:0005886">
    <property type="term" value="C:plasma membrane"/>
    <property type="evidence" value="ECO:0007669"/>
    <property type="project" value="UniProtKB-SubCell"/>
</dbReference>
<evidence type="ECO:0000256" key="7">
    <source>
        <dbReference type="ARBA" id="ARBA00022989"/>
    </source>
</evidence>
<evidence type="ECO:0000259" key="13">
    <source>
        <dbReference type="Pfam" id="PF25597"/>
    </source>
</evidence>
<dbReference type="EMBL" id="CAKMRJ010005634">
    <property type="protein sequence ID" value="CAH1450104.1"/>
    <property type="molecule type" value="Genomic_DNA"/>
</dbReference>
<dbReference type="InterPro" id="IPR032675">
    <property type="entry name" value="LRR_dom_sf"/>
</dbReference>
<dbReference type="AlphaFoldDB" id="A0AAU9PIT0"/>
<dbReference type="PANTHER" id="PTHR27004">
    <property type="entry name" value="RECEPTOR-LIKE PROTEIN 12 ISOFORM X1"/>
    <property type="match status" value="1"/>
</dbReference>
<evidence type="ECO:0000256" key="10">
    <source>
        <dbReference type="ARBA" id="ARBA00023180"/>
    </source>
</evidence>
<dbReference type="PANTHER" id="PTHR27004:SF465">
    <property type="entry name" value="LEUCINE-RICH REPEAT-CONTAINING, PLANT-TYPE, LEUCINE-RICH REPEAT DOMAIN SUPERFAMILY"/>
    <property type="match status" value="1"/>
</dbReference>
<organism evidence="14 15">
    <name type="scientific">Lactuca virosa</name>
    <dbReference type="NCBI Taxonomy" id="75947"/>
    <lineage>
        <taxon>Eukaryota</taxon>
        <taxon>Viridiplantae</taxon>
        <taxon>Streptophyta</taxon>
        <taxon>Embryophyta</taxon>
        <taxon>Tracheophyta</taxon>
        <taxon>Spermatophyta</taxon>
        <taxon>Magnoliopsida</taxon>
        <taxon>eudicotyledons</taxon>
        <taxon>Gunneridae</taxon>
        <taxon>Pentapetalae</taxon>
        <taxon>asterids</taxon>
        <taxon>campanulids</taxon>
        <taxon>Asterales</taxon>
        <taxon>Asteraceae</taxon>
        <taxon>Cichorioideae</taxon>
        <taxon>Cichorieae</taxon>
        <taxon>Lactucinae</taxon>
        <taxon>Lactuca</taxon>
    </lineage>
</organism>
<evidence type="ECO:0000256" key="2">
    <source>
        <dbReference type="ARBA" id="ARBA00009592"/>
    </source>
</evidence>
<evidence type="ECO:0000313" key="15">
    <source>
        <dbReference type="Proteomes" id="UP001157418"/>
    </source>
</evidence>
<evidence type="ECO:0000256" key="8">
    <source>
        <dbReference type="ARBA" id="ARBA00023136"/>
    </source>
</evidence>
<reference evidence="14 15" key="1">
    <citation type="submission" date="2022-01" db="EMBL/GenBank/DDBJ databases">
        <authorList>
            <person name="Xiong W."/>
            <person name="Schranz E."/>
        </authorList>
    </citation>
    <scope>NUCLEOTIDE SEQUENCE [LARGE SCALE GENOMIC DNA]</scope>
</reference>
<keyword evidence="6" id="KW-0677">Repeat</keyword>
<keyword evidence="5 12" id="KW-0812">Transmembrane</keyword>
<feature type="domain" description="Retroviral polymerase SH3-like" evidence="13">
    <location>
        <begin position="13"/>
        <end position="70"/>
    </location>
</feature>
<keyword evidence="3" id="KW-1003">Cell membrane</keyword>
<sequence>MKPTVSYFRVFGCVCYVFVPSHLRSKFDKKAVRCIFVGYDNQRKGWRCCDPTSGRCYTSRDVVFDEASSWWSLEKKVLPDSENIEEVLKQKMGEQTAHIWSSVDTPEDPSDTDVIEQEVTQTSNAGERETPPPQLRRTERIRKPNPKVVFNTQDLLQLNILSIFNVSFNHLDGRIPQGNQFATFENDSYMGNLQLCGRPLSEECQSSKASRLPPTSNTYESESLLPNEIIDWIFVSCGVGSGLVFGIFIGNFLYERYRDRFTKRKDRWIRRPLHSTWRNQGTIIPLIILHLHSNFEDNNLCCAWGLNPQPN</sequence>
<keyword evidence="8 12" id="KW-0472">Membrane</keyword>
<feature type="compositionally biased region" description="Basic and acidic residues" evidence="11">
    <location>
        <begin position="126"/>
        <end position="142"/>
    </location>
</feature>
<comment type="subcellular location">
    <subcellularLocation>
        <location evidence="1">Cell membrane</location>
        <topology evidence="1">Single-pass type I membrane protein</topology>
    </subcellularLocation>
</comment>
<keyword evidence="7 12" id="KW-1133">Transmembrane helix</keyword>
<evidence type="ECO:0000256" key="11">
    <source>
        <dbReference type="SAM" id="MobiDB-lite"/>
    </source>
</evidence>
<dbReference type="InterPro" id="IPR057670">
    <property type="entry name" value="SH3_retrovirus"/>
</dbReference>
<evidence type="ECO:0000256" key="6">
    <source>
        <dbReference type="ARBA" id="ARBA00022737"/>
    </source>
</evidence>
<accession>A0AAU9PIT0</accession>
<evidence type="ECO:0000256" key="9">
    <source>
        <dbReference type="ARBA" id="ARBA00023170"/>
    </source>
</evidence>
<keyword evidence="15" id="KW-1185">Reference proteome</keyword>
<evidence type="ECO:0000256" key="1">
    <source>
        <dbReference type="ARBA" id="ARBA00004251"/>
    </source>
</evidence>
<evidence type="ECO:0000256" key="3">
    <source>
        <dbReference type="ARBA" id="ARBA00022475"/>
    </source>
</evidence>
<evidence type="ECO:0000256" key="12">
    <source>
        <dbReference type="SAM" id="Phobius"/>
    </source>
</evidence>
<evidence type="ECO:0000313" key="14">
    <source>
        <dbReference type="EMBL" id="CAH1450104.1"/>
    </source>
</evidence>
<comment type="caution">
    <text evidence="14">The sequence shown here is derived from an EMBL/GenBank/DDBJ whole genome shotgun (WGS) entry which is preliminary data.</text>
</comment>
<evidence type="ECO:0000256" key="4">
    <source>
        <dbReference type="ARBA" id="ARBA00022614"/>
    </source>
</evidence>
<dbReference type="Proteomes" id="UP001157418">
    <property type="component" value="Unassembled WGS sequence"/>
</dbReference>
<proteinExistence type="inferred from homology"/>
<dbReference type="Gene3D" id="3.80.10.10">
    <property type="entry name" value="Ribonuclease Inhibitor"/>
    <property type="match status" value="1"/>
</dbReference>
<evidence type="ECO:0000256" key="5">
    <source>
        <dbReference type="ARBA" id="ARBA00022692"/>
    </source>
</evidence>
<keyword evidence="9" id="KW-0675">Receptor</keyword>